<dbReference type="GO" id="GO:0000462">
    <property type="term" value="P:maturation of SSU-rRNA from tricistronic rRNA transcript (SSU-rRNA, 5.8S rRNA, LSU-rRNA)"/>
    <property type="evidence" value="ECO:0007669"/>
    <property type="project" value="TreeGrafter"/>
</dbReference>
<feature type="compositionally biased region" description="Basic and acidic residues" evidence="4">
    <location>
        <begin position="8"/>
        <end position="20"/>
    </location>
</feature>
<name>A0A0B6Y7J4_9EUPU</name>
<feature type="compositionally biased region" description="Acidic residues" evidence="4">
    <location>
        <begin position="21"/>
        <end position="30"/>
    </location>
</feature>
<feature type="region of interest" description="Disordered" evidence="4">
    <location>
        <begin position="1"/>
        <end position="30"/>
    </location>
</feature>
<feature type="compositionally biased region" description="Basic and acidic residues" evidence="4">
    <location>
        <begin position="304"/>
        <end position="315"/>
    </location>
</feature>
<dbReference type="AlphaFoldDB" id="A0A0B6Y7J4"/>
<evidence type="ECO:0000256" key="1">
    <source>
        <dbReference type="ARBA" id="ARBA00004123"/>
    </source>
</evidence>
<feature type="region of interest" description="Disordered" evidence="4">
    <location>
        <begin position="49"/>
        <end position="70"/>
    </location>
</feature>
<sequence>MGKIKGRGNKEKWTKSNKDDADSESDVGDIFTDEISEFTDARNKIDLEGKNVDSEDEEEIFGLVDEDDNSDEEIGEWSKRLKQVKFQAKLEKKKALPDAPEKSWGNKRAAFYGSGVRRKPKQAESDEEDEWTLEQKEIEKLQQKLDEDIDEEDFLVPSLLQKSKAAEKKNELAVKRDMNVQEKEELKKKLHPEAEPLRVELNKCMEELDQLKGKKGWKIESRDTCFRLLAANIAFYLYLIESNQDCRGHPVVKRIVQWKKLAKMYEAIPIEEYDTESESTDTEHEDVSNVKRSNNAREISLDGTEPKHQRVTHDSSDDEDEVDVNEEEDVALPGELDNRPVTYEIEKNKPKVKTAPNNPRVKHREKFRKAKIRRRGKIREYRPAINKYHGEASGIRAGIVRSVRLH</sequence>
<evidence type="ECO:0000256" key="4">
    <source>
        <dbReference type="SAM" id="MobiDB-lite"/>
    </source>
</evidence>
<comment type="subcellular location">
    <subcellularLocation>
        <location evidence="1">Nucleus</location>
    </subcellularLocation>
</comment>
<feature type="compositionally biased region" description="Acidic residues" evidence="4">
    <location>
        <begin position="54"/>
        <end position="70"/>
    </location>
</feature>
<gene>
    <name evidence="6" type="primary">ORF15399</name>
</gene>
<feature type="compositionally biased region" description="Acidic residues" evidence="4">
    <location>
        <begin position="316"/>
        <end position="328"/>
    </location>
</feature>
<protein>
    <recommendedName>
        <fullName evidence="5">Sas10 C-terminal domain-containing protein</fullName>
    </recommendedName>
</protein>
<organism evidence="6">
    <name type="scientific">Arion vulgaris</name>
    <dbReference type="NCBI Taxonomy" id="1028688"/>
    <lineage>
        <taxon>Eukaryota</taxon>
        <taxon>Metazoa</taxon>
        <taxon>Spiralia</taxon>
        <taxon>Lophotrochozoa</taxon>
        <taxon>Mollusca</taxon>
        <taxon>Gastropoda</taxon>
        <taxon>Heterobranchia</taxon>
        <taxon>Euthyneura</taxon>
        <taxon>Panpulmonata</taxon>
        <taxon>Eupulmonata</taxon>
        <taxon>Stylommatophora</taxon>
        <taxon>Helicina</taxon>
        <taxon>Arionoidea</taxon>
        <taxon>Arionidae</taxon>
        <taxon>Arion</taxon>
    </lineage>
</organism>
<comment type="similarity">
    <text evidence="2">Belongs to the SAS10 family.</text>
</comment>
<keyword evidence="3" id="KW-0539">Nucleus</keyword>
<dbReference type="InterPro" id="IPR018972">
    <property type="entry name" value="Sas10_C_dom"/>
</dbReference>
<accession>A0A0B6Y7J4</accession>
<dbReference type="EMBL" id="HACG01005208">
    <property type="protein sequence ID" value="CEK52073.1"/>
    <property type="molecule type" value="Transcribed_RNA"/>
</dbReference>
<proteinExistence type="inferred from homology"/>
<evidence type="ECO:0000256" key="2">
    <source>
        <dbReference type="ARBA" id="ARBA00010979"/>
    </source>
</evidence>
<evidence type="ECO:0000259" key="5">
    <source>
        <dbReference type="Pfam" id="PF09368"/>
    </source>
</evidence>
<evidence type="ECO:0000313" key="6">
    <source>
        <dbReference type="EMBL" id="CEK52073.1"/>
    </source>
</evidence>
<evidence type="ECO:0000256" key="3">
    <source>
        <dbReference type="ARBA" id="ARBA00023242"/>
    </source>
</evidence>
<feature type="domain" description="Sas10 C-terminal" evidence="5">
    <location>
        <begin position="337"/>
        <end position="405"/>
    </location>
</feature>
<dbReference type="PANTHER" id="PTHR13237:SF8">
    <property type="entry name" value="SOMETHING ABOUT SILENCING PROTEIN 10"/>
    <property type="match status" value="1"/>
</dbReference>
<reference evidence="6" key="1">
    <citation type="submission" date="2014-12" db="EMBL/GenBank/DDBJ databases">
        <title>Insight into the proteome of Arion vulgaris.</title>
        <authorList>
            <person name="Aradska J."/>
            <person name="Bulat T."/>
            <person name="Smidak R."/>
            <person name="Sarate P."/>
            <person name="Gangsoo J."/>
            <person name="Sialana F."/>
            <person name="Bilban M."/>
            <person name="Lubec G."/>
        </authorList>
    </citation>
    <scope>NUCLEOTIDE SEQUENCE</scope>
    <source>
        <tissue evidence="6">Skin</tissue>
    </source>
</reference>
<dbReference type="GO" id="GO:0032040">
    <property type="term" value="C:small-subunit processome"/>
    <property type="evidence" value="ECO:0007669"/>
    <property type="project" value="TreeGrafter"/>
</dbReference>
<feature type="region of interest" description="Disordered" evidence="4">
    <location>
        <begin position="274"/>
        <end position="328"/>
    </location>
</feature>
<dbReference type="Pfam" id="PF09368">
    <property type="entry name" value="Sas10"/>
    <property type="match status" value="1"/>
</dbReference>
<dbReference type="PANTHER" id="PTHR13237">
    <property type="entry name" value="SOMETHING ABOUT SILENCING PROTEIN 10-RELATED"/>
    <property type="match status" value="1"/>
</dbReference>